<keyword evidence="1" id="KW-0378">Hydrolase</keyword>
<dbReference type="Gene3D" id="2.40.260.10">
    <property type="entry name" value="Sortase"/>
    <property type="match status" value="1"/>
</dbReference>
<dbReference type="NCBIfam" id="NF033748">
    <property type="entry name" value="class_F_sortase"/>
    <property type="match status" value="1"/>
</dbReference>
<reference evidence="3 4" key="1">
    <citation type="submission" date="2019-05" db="EMBL/GenBank/DDBJ databases">
        <title>Streptomyces sp. NEAU-C151, a novel actinomycete isolated from soil.</title>
        <authorList>
            <person name="Han L."/>
            <person name="Jiang H."/>
        </authorList>
    </citation>
    <scope>NUCLEOTIDE SEQUENCE [LARGE SCALE GENOMIC DNA]</scope>
    <source>
        <strain evidence="3 4">NEAU-C151</strain>
    </source>
</reference>
<dbReference type="Pfam" id="PF04203">
    <property type="entry name" value="Sortase"/>
    <property type="match status" value="1"/>
</dbReference>
<proteinExistence type="predicted"/>
<evidence type="ECO:0000256" key="1">
    <source>
        <dbReference type="ARBA" id="ARBA00022801"/>
    </source>
</evidence>
<evidence type="ECO:0000313" key="3">
    <source>
        <dbReference type="EMBL" id="TLS41872.1"/>
    </source>
</evidence>
<organism evidence="3 4">
    <name type="scientific">Streptomyces montanus</name>
    <dbReference type="NCBI Taxonomy" id="2580423"/>
    <lineage>
        <taxon>Bacteria</taxon>
        <taxon>Bacillati</taxon>
        <taxon>Actinomycetota</taxon>
        <taxon>Actinomycetes</taxon>
        <taxon>Kitasatosporales</taxon>
        <taxon>Streptomycetaceae</taxon>
        <taxon>Streptomyces</taxon>
    </lineage>
</organism>
<protein>
    <submittedName>
        <fullName evidence="3">Class F sortase</fullName>
    </submittedName>
</protein>
<dbReference type="GO" id="GO:0016787">
    <property type="term" value="F:hydrolase activity"/>
    <property type="evidence" value="ECO:0007669"/>
    <property type="project" value="UniProtKB-KW"/>
</dbReference>
<evidence type="ECO:0000256" key="2">
    <source>
        <dbReference type="SAM" id="MobiDB-lite"/>
    </source>
</evidence>
<dbReference type="InterPro" id="IPR023365">
    <property type="entry name" value="Sortase_dom-sf"/>
</dbReference>
<dbReference type="EMBL" id="VBZC01000049">
    <property type="protein sequence ID" value="TLS41872.1"/>
    <property type="molecule type" value="Genomic_DNA"/>
</dbReference>
<evidence type="ECO:0000313" key="4">
    <source>
        <dbReference type="Proteomes" id="UP000305906"/>
    </source>
</evidence>
<gene>
    <name evidence="3" type="ORF">FE633_34155</name>
</gene>
<accession>A0A5R9FDN4</accession>
<sequence length="208" mass="22186">MGSAVLVLAIGVWLVQDGVRTELPPRPSSAQSFPAAAAPADDGRQRATKPSIPGMGASPPIRIRIRAILVDAPVIPLTLDAEGHLEPPPPDDNNLVGWYEGGVAPGQNGTAVMAGHVDNKRGLSVFYGLGSLRPGAEVEIERKDRTTAVFSIDAVEEYPKDRYPSDKVYGETSRPELRLITCGGRFSKETGYQSNVVAYAHLTRAKSA</sequence>
<dbReference type="Proteomes" id="UP000305906">
    <property type="component" value="Unassembled WGS sequence"/>
</dbReference>
<dbReference type="CDD" id="cd05829">
    <property type="entry name" value="Sortase_F"/>
    <property type="match status" value="1"/>
</dbReference>
<name>A0A5R9FDN4_9ACTN</name>
<keyword evidence="4" id="KW-1185">Reference proteome</keyword>
<comment type="caution">
    <text evidence="3">The sequence shown here is derived from an EMBL/GenBank/DDBJ whole genome shotgun (WGS) entry which is preliminary data.</text>
</comment>
<dbReference type="InterPro" id="IPR005754">
    <property type="entry name" value="Sortase"/>
</dbReference>
<dbReference type="InterPro" id="IPR042001">
    <property type="entry name" value="Sortase_F"/>
</dbReference>
<feature type="compositionally biased region" description="Low complexity" evidence="2">
    <location>
        <begin position="28"/>
        <end position="40"/>
    </location>
</feature>
<dbReference type="AlphaFoldDB" id="A0A5R9FDN4"/>
<feature type="region of interest" description="Disordered" evidence="2">
    <location>
        <begin position="23"/>
        <end position="56"/>
    </location>
</feature>
<dbReference type="SUPFAM" id="SSF63817">
    <property type="entry name" value="Sortase"/>
    <property type="match status" value="1"/>
</dbReference>